<keyword evidence="1" id="KW-0812">Transmembrane</keyword>
<feature type="non-terminal residue" evidence="2">
    <location>
        <position position="1"/>
    </location>
</feature>
<accession>A0A7J7LTX5</accession>
<reference evidence="2 3" key="1">
    <citation type="journal article" date="2020" name="IScience">
        <title>Genome Sequencing of the Endangered Kingdonia uniflora (Circaeasteraceae, Ranunculales) Reveals Potential Mechanisms of Evolutionary Specialization.</title>
        <authorList>
            <person name="Sun Y."/>
            <person name="Deng T."/>
            <person name="Zhang A."/>
            <person name="Moore M.J."/>
            <person name="Landis J.B."/>
            <person name="Lin N."/>
            <person name="Zhang H."/>
            <person name="Zhang X."/>
            <person name="Huang J."/>
            <person name="Zhang X."/>
            <person name="Sun H."/>
            <person name="Wang H."/>
        </authorList>
    </citation>
    <scope>NUCLEOTIDE SEQUENCE [LARGE SCALE GENOMIC DNA]</scope>
    <source>
        <strain evidence="2">TB1705</strain>
        <tissue evidence="2">Leaf</tissue>
    </source>
</reference>
<sequence length="178" mass="19871">SGFPHDMGGSLISSICPRCGNSVQFGIKGDKLLGVQMLLRNLVAIVWISCLLFSMVEFGLRGIMTVDGPGEQVRGLETTLSGAGIQRIGLRIDFGGCNCAFSQAKDLIDASYKWLWGKLCKNKYWQRVVIEAYDSIKHLLVEFFKGDTVQQQIILPTHSLRLIMGLSLETRSLHRRIR</sequence>
<keyword evidence="1" id="KW-0472">Membrane</keyword>
<evidence type="ECO:0000256" key="1">
    <source>
        <dbReference type="SAM" id="Phobius"/>
    </source>
</evidence>
<protein>
    <submittedName>
        <fullName evidence="2">Uncharacterized protein</fullName>
    </submittedName>
</protein>
<comment type="caution">
    <text evidence="2">The sequence shown here is derived from an EMBL/GenBank/DDBJ whole genome shotgun (WGS) entry which is preliminary data.</text>
</comment>
<dbReference type="EMBL" id="JACGCM010002017">
    <property type="protein sequence ID" value="KAF6146105.1"/>
    <property type="molecule type" value="Genomic_DNA"/>
</dbReference>
<name>A0A7J7LTX5_9MAGN</name>
<gene>
    <name evidence="2" type="ORF">GIB67_033464</name>
</gene>
<organism evidence="2 3">
    <name type="scientific">Kingdonia uniflora</name>
    <dbReference type="NCBI Taxonomy" id="39325"/>
    <lineage>
        <taxon>Eukaryota</taxon>
        <taxon>Viridiplantae</taxon>
        <taxon>Streptophyta</taxon>
        <taxon>Embryophyta</taxon>
        <taxon>Tracheophyta</taxon>
        <taxon>Spermatophyta</taxon>
        <taxon>Magnoliopsida</taxon>
        <taxon>Ranunculales</taxon>
        <taxon>Circaeasteraceae</taxon>
        <taxon>Kingdonia</taxon>
    </lineage>
</organism>
<proteinExistence type="predicted"/>
<evidence type="ECO:0000313" key="2">
    <source>
        <dbReference type="EMBL" id="KAF6146105.1"/>
    </source>
</evidence>
<feature type="transmembrane region" description="Helical" evidence="1">
    <location>
        <begin position="38"/>
        <end position="56"/>
    </location>
</feature>
<dbReference type="Proteomes" id="UP000541444">
    <property type="component" value="Unassembled WGS sequence"/>
</dbReference>
<keyword evidence="1" id="KW-1133">Transmembrane helix</keyword>
<evidence type="ECO:0000313" key="3">
    <source>
        <dbReference type="Proteomes" id="UP000541444"/>
    </source>
</evidence>
<keyword evidence="3" id="KW-1185">Reference proteome</keyword>
<dbReference type="AlphaFoldDB" id="A0A7J7LTX5"/>